<comment type="caution">
    <text evidence="1">The sequence shown here is derived from an EMBL/GenBank/DDBJ whole genome shotgun (WGS) entry which is preliminary data.</text>
</comment>
<dbReference type="AlphaFoldDB" id="A0AAV6VL12"/>
<dbReference type="Proteomes" id="UP000827092">
    <property type="component" value="Unassembled WGS sequence"/>
</dbReference>
<reference evidence="1 2" key="1">
    <citation type="journal article" date="2022" name="Nat. Ecol. Evol.">
        <title>A masculinizing supergene underlies an exaggerated male reproductive morph in a spider.</title>
        <authorList>
            <person name="Hendrickx F."/>
            <person name="De Corte Z."/>
            <person name="Sonet G."/>
            <person name="Van Belleghem S.M."/>
            <person name="Kostlbacher S."/>
            <person name="Vangestel C."/>
        </authorList>
    </citation>
    <scope>NUCLEOTIDE SEQUENCE [LARGE SCALE GENOMIC DNA]</scope>
    <source>
        <strain evidence="1">W744_W776</strain>
    </source>
</reference>
<evidence type="ECO:0000313" key="2">
    <source>
        <dbReference type="Proteomes" id="UP000827092"/>
    </source>
</evidence>
<gene>
    <name evidence="1" type="ORF">JTE90_027585</name>
</gene>
<keyword evidence="2" id="KW-1185">Reference proteome</keyword>
<evidence type="ECO:0000313" key="1">
    <source>
        <dbReference type="EMBL" id="KAG8196873.1"/>
    </source>
</evidence>
<protein>
    <submittedName>
        <fullName evidence="1">Uncharacterized protein</fullName>
    </submittedName>
</protein>
<proteinExistence type="predicted"/>
<organism evidence="1 2">
    <name type="scientific">Oedothorax gibbosus</name>
    <dbReference type="NCBI Taxonomy" id="931172"/>
    <lineage>
        <taxon>Eukaryota</taxon>
        <taxon>Metazoa</taxon>
        <taxon>Ecdysozoa</taxon>
        <taxon>Arthropoda</taxon>
        <taxon>Chelicerata</taxon>
        <taxon>Arachnida</taxon>
        <taxon>Araneae</taxon>
        <taxon>Araneomorphae</taxon>
        <taxon>Entelegynae</taxon>
        <taxon>Araneoidea</taxon>
        <taxon>Linyphiidae</taxon>
        <taxon>Erigoninae</taxon>
        <taxon>Oedothorax</taxon>
    </lineage>
</organism>
<sequence>MENGENPLSVKRSWLIWNNFRKVPMLQTADDLPKKSAKCYWEMSDKKIKLLQETSATIKRGRVLEASYKSYREAWLDPDRE</sequence>
<name>A0AAV6VL12_9ARAC</name>
<accession>A0AAV6VL12</accession>
<dbReference type="EMBL" id="JAFNEN010000063">
    <property type="protein sequence ID" value="KAG8196873.1"/>
    <property type="molecule type" value="Genomic_DNA"/>
</dbReference>